<gene>
    <name evidence="9" type="ORF">ABVK25_000412</name>
</gene>
<dbReference type="SUPFAM" id="SSF49354">
    <property type="entry name" value="PapD-like"/>
    <property type="match status" value="1"/>
</dbReference>
<dbReference type="InterPro" id="IPR016763">
    <property type="entry name" value="VAP"/>
</dbReference>
<name>A0ABR4BMV8_9LECA</name>
<comment type="similarity">
    <text evidence="2">Belongs to the VAMP-associated protein (VAP) (TC 9.B.17) family.</text>
</comment>
<evidence type="ECO:0000313" key="9">
    <source>
        <dbReference type="EMBL" id="KAL2059120.1"/>
    </source>
</evidence>
<feature type="compositionally biased region" description="Polar residues" evidence="6">
    <location>
        <begin position="129"/>
        <end position="143"/>
    </location>
</feature>
<dbReference type="PIRSF" id="PIRSF019693">
    <property type="entry name" value="VAMP-associated"/>
    <property type="match status" value="1"/>
</dbReference>
<dbReference type="Gene3D" id="2.60.40.10">
    <property type="entry name" value="Immunoglobulins"/>
    <property type="match status" value="1"/>
</dbReference>
<accession>A0ABR4BMV8</accession>
<feature type="compositionally biased region" description="Polar residues" evidence="6">
    <location>
        <begin position="168"/>
        <end position="189"/>
    </location>
</feature>
<feature type="domain" description="MSP" evidence="8">
    <location>
        <begin position="2"/>
        <end position="125"/>
    </location>
</feature>
<evidence type="ECO:0000256" key="5">
    <source>
        <dbReference type="ARBA" id="ARBA00023136"/>
    </source>
</evidence>
<evidence type="ECO:0000256" key="1">
    <source>
        <dbReference type="ARBA" id="ARBA00004211"/>
    </source>
</evidence>
<comment type="subcellular location">
    <subcellularLocation>
        <location evidence="1">Membrane</location>
        <topology evidence="1">Single-pass type IV membrane protein</topology>
    </subcellularLocation>
</comment>
<comment type="caution">
    <text evidence="9">The sequence shown here is derived from an EMBL/GenBank/DDBJ whole genome shotgun (WGS) entry which is preliminary data.</text>
</comment>
<feature type="compositionally biased region" description="Low complexity" evidence="6">
    <location>
        <begin position="150"/>
        <end position="162"/>
    </location>
</feature>
<dbReference type="Proteomes" id="UP001590951">
    <property type="component" value="Unassembled WGS sequence"/>
</dbReference>
<evidence type="ECO:0000256" key="2">
    <source>
        <dbReference type="ARBA" id="ARBA00008932"/>
    </source>
</evidence>
<evidence type="ECO:0000259" key="8">
    <source>
        <dbReference type="PROSITE" id="PS50202"/>
    </source>
</evidence>
<protein>
    <recommendedName>
        <fullName evidence="8">MSP domain-containing protein</fullName>
    </recommendedName>
</protein>
<dbReference type="InterPro" id="IPR000535">
    <property type="entry name" value="MSP_dom"/>
</dbReference>
<evidence type="ECO:0000256" key="3">
    <source>
        <dbReference type="ARBA" id="ARBA00022692"/>
    </source>
</evidence>
<feature type="region of interest" description="Disordered" evidence="6">
    <location>
        <begin position="129"/>
        <end position="196"/>
    </location>
</feature>
<sequence>MSVSLDPPELGFRRPFTHEVTQLLRLRNPSNDPIAFKVKTTAPKQYCVRPNSGRIEVGSEVKVQVLLQAMREDPPPDARCRDKFLVQSVAITPDRDLGSITAIWQNVEKVAKAAIEERKIRVVFLPADGTTSTPQRNNVNGTHLGTEALPAYGSPSPSYGSPQAEAVTPNTRSMAPDSQPSSTNETMAETASNAAASAQSTVSSAATTVVNAVPKSSEDLQAQLAQAKATILRLTQQNEEQVLRQRKTDAVNQDFRERITTGTTGMGVQKQPGDGVPVQIVAALCLLSFLLAYFLF</sequence>
<dbReference type="InterPro" id="IPR013783">
    <property type="entry name" value="Ig-like_fold"/>
</dbReference>
<dbReference type="PANTHER" id="PTHR10809:SF6">
    <property type="entry name" value="AT11025P-RELATED"/>
    <property type="match status" value="1"/>
</dbReference>
<dbReference type="EMBL" id="JBHFEH010000001">
    <property type="protein sequence ID" value="KAL2059120.1"/>
    <property type="molecule type" value="Genomic_DNA"/>
</dbReference>
<dbReference type="Pfam" id="PF00635">
    <property type="entry name" value="Motile_Sperm"/>
    <property type="match status" value="1"/>
</dbReference>
<dbReference type="InterPro" id="IPR008962">
    <property type="entry name" value="PapD-like_sf"/>
</dbReference>
<keyword evidence="3 7" id="KW-0812">Transmembrane</keyword>
<feature type="transmembrane region" description="Helical" evidence="7">
    <location>
        <begin position="276"/>
        <end position="295"/>
    </location>
</feature>
<dbReference type="PROSITE" id="PS50202">
    <property type="entry name" value="MSP"/>
    <property type="match status" value="1"/>
</dbReference>
<keyword evidence="10" id="KW-1185">Reference proteome</keyword>
<keyword evidence="5 7" id="KW-0472">Membrane</keyword>
<reference evidence="9 10" key="1">
    <citation type="submission" date="2024-09" db="EMBL/GenBank/DDBJ databases">
        <title>Rethinking Asexuality: The Enigmatic Case of Functional Sexual Genes in Lepraria (Stereocaulaceae).</title>
        <authorList>
            <person name="Doellman M."/>
            <person name="Sun Y."/>
            <person name="Barcenas-Pena A."/>
            <person name="Lumbsch H.T."/>
            <person name="Grewe F."/>
        </authorList>
    </citation>
    <scope>NUCLEOTIDE SEQUENCE [LARGE SCALE GENOMIC DNA]</scope>
    <source>
        <strain evidence="9 10">Grewe 0041</strain>
    </source>
</reference>
<proteinExistence type="inferred from homology"/>
<evidence type="ECO:0000256" key="4">
    <source>
        <dbReference type="ARBA" id="ARBA00022989"/>
    </source>
</evidence>
<evidence type="ECO:0000256" key="7">
    <source>
        <dbReference type="SAM" id="Phobius"/>
    </source>
</evidence>
<organism evidence="9 10">
    <name type="scientific">Lepraria finkii</name>
    <dbReference type="NCBI Taxonomy" id="1340010"/>
    <lineage>
        <taxon>Eukaryota</taxon>
        <taxon>Fungi</taxon>
        <taxon>Dikarya</taxon>
        <taxon>Ascomycota</taxon>
        <taxon>Pezizomycotina</taxon>
        <taxon>Lecanoromycetes</taxon>
        <taxon>OSLEUM clade</taxon>
        <taxon>Lecanoromycetidae</taxon>
        <taxon>Lecanorales</taxon>
        <taxon>Lecanorineae</taxon>
        <taxon>Stereocaulaceae</taxon>
        <taxon>Lepraria</taxon>
    </lineage>
</organism>
<evidence type="ECO:0000313" key="10">
    <source>
        <dbReference type="Proteomes" id="UP001590951"/>
    </source>
</evidence>
<keyword evidence="4 7" id="KW-1133">Transmembrane helix</keyword>
<evidence type="ECO:0000256" key="6">
    <source>
        <dbReference type="SAM" id="MobiDB-lite"/>
    </source>
</evidence>
<dbReference type="PANTHER" id="PTHR10809">
    <property type="entry name" value="VESICLE-ASSOCIATED MEMBRANE PROTEIN-ASSOCIATED PROTEIN"/>
    <property type="match status" value="1"/>
</dbReference>